<keyword evidence="6" id="KW-0472">Membrane</keyword>
<accession>A0A0L0WD61</accession>
<dbReference type="PRINTS" id="PR00727">
    <property type="entry name" value="LEADERPTASE"/>
</dbReference>
<keyword evidence="3 6" id="KW-0645">Protease</keyword>
<evidence type="ECO:0000256" key="4">
    <source>
        <dbReference type="ARBA" id="ARBA00022801"/>
    </source>
</evidence>
<dbReference type="GO" id="GO:0005886">
    <property type="term" value="C:plasma membrane"/>
    <property type="evidence" value="ECO:0007669"/>
    <property type="project" value="UniProtKB-SubCell"/>
</dbReference>
<dbReference type="PROSITE" id="PS00501">
    <property type="entry name" value="SPASE_I_1"/>
    <property type="match status" value="1"/>
</dbReference>
<comment type="caution">
    <text evidence="8">The sequence shown here is derived from an EMBL/GenBank/DDBJ whole genome shotgun (WGS) entry which is preliminary data.</text>
</comment>
<feature type="transmembrane region" description="Helical" evidence="6">
    <location>
        <begin position="12"/>
        <end position="29"/>
    </location>
</feature>
<dbReference type="GO" id="GO:0009003">
    <property type="term" value="F:signal peptidase activity"/>
    <property type="evidence" value="ECO:0007669"/>
    <property type="project" value="UniProtKB-EC"/>
</dbReference>
<keyword evidence="6" id="KW-1133">Transmembrane helix</keyword>
<feature type="domain" description="Peptidase S26" evidence="7">
    <location>
        <begin position="8"/>
        <end position="165"/>
    </location>
</feature>
<dbReference type="GO" id="GO:0006465">
    <property type="term" value="P:signal peptide processing"/>
    <property type="evidence" value="ECO:0007669"/>
    <property type="project" value="InterPro"/>
</dbReference>
<evidence type="ECO:0000256" key="3">
    <source>
        <dbReference type="ARBA" id="ARBA00022670"/>
    </source>
</evidence>
<comment type="similarity">
    <text evidence="2 6">Belongs to the peptidase S26 family.</text>
</comment>
<dbReference type="RefSeq" id="WP_050354356.1">
    <property type="nucleotide sequence ID" value="NZ_LGSS01000003.1"/>
</dbReference>
<evidence type="ECO:0000313" key="9">
    <source>
        <dbReference type="Proteomes" id="UP000037267"/>
    </source>
</evidence>
<keyword evidence="4 6" id="KW-0378">Hydrolase</keyword>
<dbReference type="InterPro" id="IPR019533">
    <property type="entry name" value="Peptidase_S26"/>
</dbReference>
<evidence type="ECO:0000256" key="5">
    <source>
        <dbReference type="PIRSR" id="PIRSR600223-1"/>
    </source>
</evidence>
<dbReference type="PATRIC" id="fig|1503.3.peg.2008"/>
<feature type="active site" evidence="5">
    <location>
        <position position="81"/>
    </location>
</feature>
<dbReference type="STRING" id="1503.CLPU_3c01430"/>
<dbReference type="OrthoDB" id="9802919at2"/>
<dbReference type="GO" id="GO:0004252">
    <property type="term" value="F:serine-type endopeptidase activity"/>
    <property type="evidence" value="ECO:0007669"/>
    <property type="project" value="InterPro"/>
</dbReference>
<evidence type="ECO:0000259" key="7">
    <source>
        <dbReference type="Pfam" id="PF10502"/>
    </source>
</evidence>
<comment type="catalytic activity">
    <reaction evidence="6">
        <text>Cleavage of hydrophobic, N-terminal signal or leader sequences from secreted and periplasmic proteins.</text>
        <dbReference type="EC" id="3.4.21.89"/>
    </reaction>
</comment>
<dbReference type="NCBIfam" id="TIGR02227">
    <property type="entry name" value="sigpep_I_bact"/>
    <property type="match status" value="1"/>
</dbReference>
<gene>
    <name evidence="8" type="primary">lepB1</name>
    <name evidence="8" type="ORF">CLPU_3c01430</name>
</gene>
<dbReference type="PANTHER" id="PTHR43390">
    <property type="entry name" value="SIGNAL PEPTIDASE I"/>
    <property type="match status" value="1"/>
</dbReference>
<dbReference type="InterPro" id="IPR000223">
    <property type="entry name" value="Pept_S26A_signal_pept_1"/>
</dbReference>
<dbReference type="Pfam" id="PF10502">
    <property type="entry name" value="Peptidase_S26"/>
    <property type="match status" value="1"/>
</dbReference>
<organism evidence="8 9">
    <name type="scientific">Gottschalkia purinilytica</name>
    <name type="common">Clostridium purinilyticum</name>
    <dbReference type="NCBI Taxonomy" id="1503"/>
    <lineage>
        <taxon>Bacteria</taxon>
        <taxon>Bacillati</taxon>
        <taxon>Bacillota</taxon>
        <taxon>Tissierellia</taxon>
        <taxon>Tissierellales</taxon>
        <taxon>Gottschalkiaceae</taxon>
        <taxon>Gottschalkia</taxon>
    </lineage>
</organism>
<evidence type="ECO:0000256" key="2">
    <source>
        <dbReference type="ARBA" id="ARBA00009370"/>
    </source>
</evidence>
<dbReference type="PANTHER" id="PTHR43390:SF1">
    <property type="entry name" value="CHLOROPLAST PROCESSING PEPTIDASE"/>
    <property type="match status" value="1"/>
</dbReference>
<name>A0A0L0WD61_GOTPU</name>
<feature type="active site" evidence="5">
    <location>
        <position position="38"/>
    </location>
</feature>
<comment type="subcellular location">
    <subcellularLocation>
        <location evidence="1">Cell membrane</location>
        <topology evidence="1">Single-pass type II membrane protein</topology>
    </subcellularLocation>
    <subcellularLocation>
        <location evidence="6">Membrane</location>
        <topology evidence="6">Single-pass type II membrane protein</topology>
    </subcellularLocation>
</comment>
<reference evidence="9" key="1">
    <citation type="submission" date="2015-07" db="EMBL/GenBank/DDBJ databases">
        <title>Draft genome sequence of the purine-degrading Gottschalkia purinilyticum DSM 1384 (formerly Clostridium purinilyticum).</title>
        <authorList>
            <person name="Poehlein A."/>
            <person name="Schiel-Bengelsdorf B."/>
            <person name="Bengelsdorf F.R."/>
            <person name="Daniel R."/>
            <person name="Duerre P."/>
        </authorList>
    </citation>
    <scope>NUCLEOTIDE SEQUENCE [LARGE SCALE GENOMIC DNA]</scope>
    <source>
        <strain evidence="9">DSM 1384</strain>
    </source>
</reference>
<dbReference type="InterPro" id="IPR036286">
    <property type="entry name" value="LexA/Signal_pep-like_sf"/>
</dbReference>
<keyword evidence="9" id="KW-1185">Reference proteome</keyword>
<evidence type="ECO:0000256" key="6">
    <source>
        <dbReference type="RuleBase" id="RU362042"/>
    </source>
</evidence>
<evidence type="ECO:0000313" key="8">
    <source>
        <dbReference type="EMBL" id="KNF09365.1"/>
    </source>
</evidence>
<dbReference type="Gene3D" id="2.10.109.10">
    <property type="entry name" value="Umud Fragment, subunit A"/>
    <property type="match status" value="1"/>
</dbReference>
<dbReference type="EMBL" id="LGSS01000003">
    <property type="protein sequence ID" value="KNF09365.1"/>
    <property type="molecule type" value="Genomic_DNA"/>
</dbReference>
<dbReference type="CDD" id="cd06530">
    <property type="entry name" value="S26_SPase_I"/>
    <property type="match status" value="1"/>
</dbReference>
<dbReference type="Proteomes" id="UP000037267">
    <property type="component" value="Unassembled WGS sequence"/>
</dbReference>
<dbReference type="SUPFAM" id="SSF51306">
    <property type="entry name" value="LexA/Signal peptidase"/>
    <property type="match status" value="1"/>
</dbReference>
<evidence type="ECO:0000256" key="1">
    <source>
        <dbReference type="ARBA" id="ARBA00004401"/>
    </source>
</evidence>
<keyword evidence="6" id="KW-0812">Transmembrane</keyword>
<dbReference type="InterPro" id="IPR019756">
    <property type="entry name" value="Pept_S26A_signal_pept_1_Ser-AS"/>
</dbReference>
<dbReference type="EC" id="3.4.21.89" evidence="6"/>
<protein>
    <recommendedName>
        <fullName evidence="6">Signal peptidase I</fullName>
        <ecNumber evidence="6">3.4.21.89</ecNumber>
    </recommendedName>
</protein>
<dbReference type="AlphaFoldDB" id="A0A0L0WD61"/>
<proteinExistence type="inferred from homology"/>
<sequence>MSARQEAKEWIKCIVVSIVIAFIIRTFLFNSTKVLGSSMYPTLHENDRLFTNRIVYTLGEPKRGDIVILKAPDDKNKDYIKRIIGVAGDKVEIKDGKVYVNGEEIKEDYTEKGAYTYSDESMWEVPKGSVFVLGDNRQMGASKDSRALGLIPVDLIKGKASYRYFPIDRFGSLYK</sequence>